<evidence type="ECO:0000256" key="1">
    <source>
        <dbReference type="ARBA" id="ARBA00009740"/>
    </source>
</evidence>
<dbReference type="PANTHER" id="PTHR31360:SF0">
    <property type="entry name" value="OIL BODY-ASSOCIATED PROTEIN 1B"/>
    <property type="match status" value="1"/>
</dbReference>
<gene>
    <name evidence="3" type="ORF">TIFTF001_035525</name>
    <name evidence="4" type="ORF">TIFTF001_035537</name>
</gene>
<comment type="similarity">
    <text evidence="1">Belongs to the OBAP family.</text>
</comment>
<evidence type="ECO:0000313" key="4">
    <source>
        <dbReference type="EMBL" id="GMN66470.1"/>
    </source>
</evidence>
<evidence type="ECO:0000313" key="5">
    <source>
        <dbReference type="Proteomes" id="UP001187192"/>
    </source>
</evidence>
<dbReference type="Proteomes" id="UP001187192">
    <property type="component" value="Unassembled WGS sequence"/>
</dbReference>
<dbReference type="EMBL" id="BTGU01000328">
    <property type="protein sequence ID" value="GMN66470.1"/>
    <property type="molecule type" value="Genomic_DNA"/>
</dbReference>
<sequence>MSTKTPAVAGDPTQTGTALLETATAAIQGFGPINQIHQHLCAYFPLLRARHDEAGGGAPLLRAPERGHEAVPDLRQPRCRRPANRSRIPDIGGAVLDVAGDGEAAVALARVRGEERNTVHTGGPGAHPEAGHGEDREDVRQDLPLLADAEKRFGISFEEEREKRAYMKGPDHGIHPKANGEGKGWQTQLREISIKPTATAADPTATRVFV</sequence>
<dbReference type="PANTHER" id="PTHR31360">
    <property type="match status" value="1"/>
</dbReference>
<accession>A0AA88E2F6</accession>
<protein>
    <submittedName>
        <fullName evidence="3">Uncharacterized protein</fullName>
    </submittedName>
</protein>
<name>A0AA88E2F6_FICCA</name>
<organism evidence="3 5">
    <name type="scientific">Ficus carica</name>
    <name type="common">Common fig</name>
    <dbReference type="NCBI Taxonomy" id="3494"/>
    <lineage>
        <taxon>Eukaryota</taxon>
        <taxon>Viridiplantae</taxon>
        <taxon>Streptophyta</taxon>
        <taxon>Embryophyta</taxon>
        <taxon>Tracheophyta</taxon>
        <taxon>Spermatophyta</taxon>
        <taxon>Magnoliopsida</taxon>
        <taxon>eudicotyledons</taxon>
        <taxon>Gunneridae</taxon>
        <taxon>Pentapetalae</taxon>
        <taxon>rosids</taxon>
        <taxon>fabids</taxon>
        <taxon>Rosales</taxon>
        <taxon>Moraceae</taxon>
        <taxon>Ficeae</taxon>
        <taxon>Ficus</taxon>
    </lineage>
</organism>
<dbReference type="EMBL" id="BTGU01000327">
    <property type="protein sequence ID" value="GMN66461.1"/>
    <property type="molecule type" value="Genomic_DNA"/>
</dbReference>
<reference evidence="3" key="1">
    <citation type="submission" date="2023-07" db="EMBL/GenBank/DDBJ databases">
        <title>draft genome sequence of fig (Ficus carica).</title>
        <authorList>
            <person name="Takahashi T."/>
            <person name="Nishimura K."/>
        </authorList>
    </citation>
    <scope>NUCLEOTIDE SEQUENCE</scope>
</reference>
<feature type="region of interest" description="Disordered" evidence="2">
    <location>
        <begin position="115"/>
        <end position="137"/>
    </location>
</feature>
<dbReference type="AlphaFoldDB" id="A0AA88E2F6"/>
<evidence type="ECO:0000313" key="3">
    <source>
        <dbReference type="EMBL" id="GMN66461.1"/>
    </source>
</evidence>
<keyword evidence="5" id="KW-1185">Reference proteome</keyword>
<dbReference type="InterPro" id="IPR010686">
    <property type="entry name" value="OBAP-like"/>
</dbReference>
<comment type="caution">
    <text evidence="3">The sequence shown here is derived from an EMBL/GenBank/DDBJ whole genome shotgun (WGS) entry which is preliminary data.</text>
</comment>
<evidence type="ECO:0000256" key="2">
    <source>
        <dbReference type="SAM" id="MobiDB-lite"/>
    </source>
</evidence>
<proteinExistence type="inferred from homology"/>